<protein>
    <submittedName>
        <fullName evidence="1">Uncharacterized protein</fullName>
    </submittedName>
</protein>
<name>E8RRL4_ASTEC</name>
<dbReference type="Gene3D" id="1.20.1480.40">
    <property type="entry name" value="Uncharacterised protein PF16133, DUF4844"/>
    <property type="match status" value="1"/>
</dbReference>
<dbReference type="InterPro" id="IPR038360">
    <property type="entry name" value="DUF4844_sf"/>
</dbReference>
<dbReference type="RefSeq" id="WP_013479289.1">
    <property type="nucleotide sequence ID" value="NC_014816.1"/>
</dbReference>
<dbReference type="AlphaFoldDB" id="E8RRL4"/>
<keyword evidence="2" id="KW-1185">Reference proteome</keyword>
<organism evidence="1 2">
    <name type="scientific">Asticcacaulis excentricus (strain ATCC 15261 / DSM 4724 / KCTC 12464 / NCIMB 9791 / VKM B-1370 / CB 48)</name>
    <dbReference type="NCBI Taxonomy" id="573065"/>
    <lineage>
        <taxon>Bacteria</taxon>
        <taxon>Pseudomonadati</taxon>
        <taxon>Pseudomonadota</taxon>
        <taxon>Alphaproteobacteria</taxon>
        <taxon>Caulobacterales</taxon>
        <taxon>Caulobacteraceae</taxon>
        <taxon>Asticcacaulis</taxon>
    </lineage>
</organism>
<dbReference type="Pfam" id="PF16133">
    <property type="entry name" value="DUF4844"/>
    <property type="match status" value="1"/>
</dbReference>
<dbReference type="STRING" id="573065.Astex_1795"/>
<dbReference type="EMBL" id="CP002395">
    <property type="protein sequence ID" value="ADU13459.1"/>
    <property type="molecule type" value="Genomic_DNA"/>
</dbReference>
<dbReference type="InterPro" id="IPR032301">
    <property type="entry name" value="DUF4844"/>
</dbReference>
<dbReference type="HOGENOM" id="CLU_146738_0_0_5"/>
<dbReference type="KEGG" id="aex:Astex_1795"/>
<evidence type="ECO:0000313" key="1">
    <source>
        <dbReference type="EMBL" id="ADU13459.1"/>
    </source>
</evidence>
<gene>
    <name evidence="1" type="ordered locus">Astex_1795</name>
</gene>
<evidence type="ECO:0000313" key="2">
    <source>
        <dbReference type="Proteomes" id="UP000001492"/>
    </source>
</evidence>
<sequence length="118" mass="13265">MSSRLDITDDTITALKEFWSLPKFGPDDTRYPAYVGFLPASLRPAAETELNAFVDQLIATLPETPNKASVLKLFAQCLLWFAGHDTEDRNRICDYLVEIMDIIGLESSDGLLNNFMYA</sequence>
<dbReference type="Proteomes" id="UP000001492">
    <property type="component" value="Chromosome 1"/>
</dbReference>
<reference evidence="2" key="1">
    <citation type="submission" date="2010-12" db="EMBL/GenBank/DDBJ databases">
        <title>Complete sequence of chromosome 1 of Asticcacaulis excentricus CB 48.</title>
        <authorList>
            <consortium name="US DOE Joint Genome Institute"/>
            <person name="Lucas S."/>
            <person name="Copeland A."/>
            <person name="Lapidus A."/>
            <person name="Cheng J.-F."/>
            <person name="Bruce D."/>
            <person name="Goodwin L."/>
            <person name="Pitluck S."/>
            <person name="Teshima H."/>
            <person name="Davenport K."/>
            <person name="Detter J.C."/>
            <person name="Han C."/>
            <person name="Tapia R."/>
            <person name="Land M."/>
            <person name="Hauser L."/>
            <person name="Jeffries C."/>
            <person name="Kyrpides N."/>
            <person name="Ivanova N."/>
            <person name="Ovchinnikova G."/>
            <person name="Brun Y.V."/>
            <person name="Woyke T."/>
        </authorList>
    </citation>
    <scope>NUCLEOTIDE SEQUENCE [LARGE SCALE GENOMIC DNA]</scope>
    <source>
        <strain evidence="2">ATCC 15261 / DSM 4724 / KCTC 12464 / NCIMB 9791 / VKM B-1370 / CB 48</strain>
    </source>
</reference>
<dbReference type="OrthoDB" id="8230863at2"/>
<proteinExistence type="predicted"/>
<accession>E8RRL4</accession>